<feature type="transmembrane region" description="Helical" evidence="7">
    <location>
        <begin position="397"/>
        <end position="417"/>
    </location>
</feature>
<dbReference type="AlphaFoldDB" id="A0AAE3N5I1"/>
<sequence>MSASNGASLDPRTRMLLEAPIVPTLLRLAGPNVVVMVAQAAAGLIETWFVGKLGTDALAGMALVFPIVMLMQMISGGAIGGGIASAIARALGGGRRADAQALVWHAVVIALLCGLAFTAVLWLGGRWLYSQMGGTGASLAAALLYSHWVFAGAVLVWLFNALAAVIRGTGNMAVPANVTVIGTVALVPLSPLLIFGWGPVPALGIAGGALALLLYYAGGTLALWLYLRSPRSLLRPTRQTLQLHRPLFVDILRVGLIGAVSTVATNLSIAIATGLAGQFGSGAIAGYGTASRLEYLLVPLVFGLGAPLIAMVGTCMGAGLHERALRITWAGAAIAFTLTEAIGLAAALFPRPWLQLFGQDALMLEAGTRYLQVVGPLYGFFGLGLVLYFASQGAGRLLWPVLGNLARLAVAGIGGWLALRWGGELVHVFWAQGLALLVYGVVISAAIAGGAWFGPLGRPRGPRALVARLHKA</sequence>
<feature type="transmembrane region" description="Helical" evidence="7">
    <location>
        <begin position="21"/>
        <end position="45"/>
    </location>
</feature>
<feature type="transmembrane region" description="Helical" evidence="7">
    <location>
        <begin position="247"/>
        <end position="276"/>
    </location>
</feature>
<feature type="transmembrane region" description="Helical" evidence="7">
    <location>
        <begin position="327"/>
        <end position="349"/>
    </location>
</feature>
<accession>A0AAE3N5I1</accession>
<dbReference type="GO" id="GO:0042910">
    <property type="term" value="F:xenobiotic transmembrane transporter activity"/>
    <property type="evidence" value="ECO:0007669"/>
    <property type="project" value="InterPro"/>
</dbReference>
<dbReference type="PIRSF" id="PIRSF006603">
    <property type="entry name" value="DinF"/>
    <property type="match status" value="1"/>
</dbReference>
<dbReference type="Pfam" id="PF01554">
    <property type="entry name" value="MatE"/>
    <property type="match status" value="2"/>
</dbReference>
<dbReference type="InterPro" id="IPR002528">
    <property type="entry name" value="MATE_fam"/>
</dbReference>
<feature type="transmembrane region" description="Helical" evidence="7">
    <location>
        <begin position="429"/>
        <end position="453"/>
    </location>
</feature>
<comment type="subcellular location">
    <subcellularLocation>
        <location evidence="1">Cell inner membrane</location>
        <topology evidence="1">Multi-pass membrane protein</topology>
    </subcellularLocation>
</comment>
<feature type="transmembrane region" description="Helical" evidence="7">
    <location>
        <begin position="369"/>
        <end position="390"/>
    </location>
</feature>
<keyword evidence="5 7" id="KW-1133">Transmembrane helix</keyword>
<feature type="transmembrane region" description="Helical" evidence="7">
    <location>
        <begin position="102"/>
        <end position="125"/>
    </location>
</feature>
<evidence type="ECO:0000256" key="3">
    <source>
        <dbReference type="ARBA" id="ARBA00022475"/>
    </source>
</evidence>
<keyword evidence="9" id="KW-1185">Reference proteome</keyword>
<dbReference type="PANTHER" id="PTHR43549">
    <property type="entry name" value="MULTIDRUG RESISTANCE PROTEIN YPNP-RELATED"/>
    <property type="match status" value="1"/>
</dbReference>
<evidence type="ECO:0000256" key="2">
    <source>
        <dbReference type="ARBA" id="ARBA00022448"/>
    </source>
</evidence>
<protein>
    <submittedName>
        <fullName evidence="8">MATE family efflux transporter</fullName>
    </submittedName>
</protein>
<name>A0AAE3N5I1_9BURK</name>
<feature type="transmembrane region" description="Helical" evidence="7">
    <location>
        <begin position="203"/>
        <end position="227"/>
    </location>
</feature>
<keyword evidence="3" id="KW-1003">Cell membrane</keyword>
<keyword evidence="4 7" id="KW-0812">Transmembrane</keyword>
<evidence type="ECO:0000313" key="9">
    <source>
        <dbReference type="Proteomes" id="UP001212602"/>
    </source>
</evidence>
<evidence type="ECO:0000256" key="6">
    <source>
        <dbReference type="ARBA" id="ARBA00023136"/>
    </source>
</evidence>
<dbReference type="Proteomes" id="UP001212602">
    <property type="component" value="Unassembled WGS sequence"/>
</dbReference>
<dbReference type="RefSeq" id="WP_271426211.1">
    <property type="nucleotide sequence ID" value="NZ_JAQIPB010000001.1"/>
</dbReference>
<organism evidence="8 9">
    <name type="scientific">Xenophilus arseniciresistens</name>
    <dbReference type="NCBI Taxonomy" id="1283306"/>
    <lineage>
        <taxon>Bacteria</taxon>
        <taxon>Pseudomonadati</taxon>
        <taxon>Pseudomonadota</taxon>
        <taxon>Betaproteobacteria</taxon>
        <taxon>Burkholderiales</taxon>
        <taxon>Comamonadaceae</taxon>
        <taxon>Xenophilus</taxon>
    </lineage>
</organism>
<feature type="transmembrane region" description="Helical" evidence="7">
    <location>
        <begin position="178"/>
        <end position="197"/>
    </location>
</feature>
<evidence type="ECO:0000256" key="1">
    <source>
        <dbReference type="ARBA" id="ARBA00004429"/>
    </source>
</evidence>
<keyword evidence="2" id="KW-0813">Transport</keyword>
<dbReference type="CDD" id="cd13148">
    <property type="entry name" value="MATE_like_3"/>
    <property type="match status" value="1"/>
</dbReference>
<evidence type="ECO:0000256" key="7">
    <source>
        <dbReference type="SAM" id="Phobius"/>
    </source>
</evidence>
<reference evidence="8" key="1">
    <citation type="submission" date="2023-01" db="EMBL/GenBank/DDBJ databases">
        <title>Xenophilus mangrovi sp. nov., isolated from soil of Mangrove nature reserve.</title>
        <authorList>
            <person name="Xu S."/>
            <person name="Liu Z."/>
            <person name="Xu Y."/>
        </authorList>
    </citation>
    <scope>NUCLEOTIDE SEQUENCE</scope>
    <source>
        <strain evidence="8">YW8</strain>
    </source>
</reference>
<gene>
    <name evidence="8" type="ORF">PGB34_01055</name>
</gene>
<feature type="transmembrane region" description="Helical" evidence="7">
    <location>
        <begin position="57"/>
        <end position="90"/>
    </location>
</feature>
<dbReference type="PANTHER" id="PTHR43549:SF3">
    <property type="entry name" value="MULTIDRUG RESISTANCE PROTEIN YPNP-RELATED"/>
    <property type="match status" value="1"/>
</dbReference>
<evidence type="ECO:0000256" key="5">
    <source>
        <dbReference type="ARBA" id="ARBA00022989"/>
    </source>
</evidence>
<dbReference type="InterPro" id="IPR048279">
    <property type="entry name" value="MdtK-like"/>
</dbReference>
<evidence type="ECO:0000256" key="4">
    <source>
        <dbReference type="ARBA" id="ARBA00022692"/>
    </source>
</evidence>
<keyword evidence="6 7" id="KW-0472">Membrane</keyword>
<proteinExistence type="predicted"/>
<feature type="transmembrane region" description="Helical" evidence="7">
    <location>
        <begin position="145"/>
        <end position="166"/>
    </location>
</feature>
<dbReference type="GO" id="GO:0015297">
    <property type="term" value="F:antiporter activity"/>
    <property type="evidence" value="ECO:0007669"/>
    <property type="project" value="InterPro"/>
</dbReference>
<dbReference type="InterPro" id="IPR052031">
    <property type="entry name" value="Membrane_Transporter-Flippase"/>
</dbReference>
<dbReference type="EMBL" id="JAQIPB010000001">
    <property type="protein sequence ID" value="MDA7414939.1"/>
    <property type="molecule type" value="Genomic_DNA"/>
</dbReference>
<comment type="caution">
    <text evidence="8">The sequence shown here is derived from an EMBL/GenBank/DDBJ whole genome shotgun (WGS) entry which is preliminary data.</text>
</comment>
<feature type="transmembrane region" description="Helical" evidence="7">
    <location>
        <begin position="296"/>
        <end position="320"/>
    </location>
</feature>
<evidence type="ECO:0000313" key="8">
    <source>
        <dbReference type="EMBL" id="MDA7414939.1"/>
    </source>
</evidence>
<dbReference type="NCBIfam" id="TIGR00797">
    <property type="entry name" value="matE"/>
    <property type="match status" value="1"/>
</dbReference>
<dbReference type="GO" id="GO:0005886">
    <property type="term" value="C:plasma membrane"/>
    <property type="evidence" value="ECO:0007669"/>
    <property type="project" value="UniProtKB-SubCell"/>
</dbReference>